<dbReference type="GO" id="GO:0050660">
    <property type="term" value="F:flavin adenine dinucleotide binding"/>
    <property type="evidence" value="ECO:0007669"/>
    <property type="project" value="InterPro"/>
</dbReference>
<evidence type="ECO:0000256" key="7">
    <source>
        <dbReference type="SAM" id="MobiDB-lite"/>
    </source>
</evidence>
<evidence type="ECO:0000256" key="3">
    <source>
        <dbReference type="ARBA" id="ARBA00022630"/>
    </source>
</evidence>
<dbReference type="AlphaFoldDB" id="F9FJ38"/>
<dbReference type="InterPro" id="IPR036188">
    <property type="entry name" value="FAD/NAD-bd_sf"/>
</dbReference>
<dbReference type="GO" id="GO:0004499">
    <property type="term" value="F:N,N-dimethylaniline monooxygenase activity"/>
    <property type="evidence" value="ECO:0007669"/>
    <property type="project" value="InterPro"/>
</dbReference>
<name>F9FJ38_FUSOF</name>
<dbReference type="PANTHER" id="PTHR23023">
    <property type="entry name" value="DIMETHYLANILINE MONOOXYGENASE"/>
    <property type="match status" value="1"/>
</dbReference>
<comment type="similarity">
    <text evidence="2">Belongs to the FMO family.</text>
</comment>
<proteinExistence type="inferred from homology"/>
<keyword evidence="5" id="KW-0521">NADP</keyword>
<dbReference type="Pfam" id="PF00743">
    <property type="entry name" value="FMO-like"/>
    <property type="match status" value="2"/>
</dbReference>
<gene>
    <name evidence="8" type="ORF">FOXB_06417</name>
</gene>
<dbReference type="Pfam" id="PF13450">
    <property type="entry name" value="NAD_binding_8"/>
    <property type="match status" value="1"/>
</dbReference>
<feature type="region of interest" description="Disordered" evidence="7">
    <location>
        <begin position="1"/>
        <end position="21"/>
    </location>
</feature>
<evidence type="ECO:0008006" key="9">
    <source>
        <dbReference type="Google" id="ProtNLM"/>
    </source>
</evidence>
<dbReference type="GO" id="GO:0050661">
    <property type="term" value="F:NADP binding"/>
    <property type="evidence" value="ECO:0007669"/>
    <property type="project" value="InterPro"/>
</dbReference>
<dbReference type="OrthoDB" id="66881at2759"/>
<dbReference type="PRINTS" id="PR00419">
    <property type="entry name" value="ADXRDTASE"/>
</dbReference>
<keyword evidence="3" id="KW-0285">Flavoprotein</keyword>
<evidence type="ECO:0000256" key="1">
    <source>
        <dbReference type="ARBA" id="ARBA00001974"/>
    </source>
</evidence>
<dbReference type="FunFam" id="3.50.50.60:FF:000023">
    <property type="entry name" value="Dimethylaniline monooxygenase [N-oxide-forming]"/>
    <property type="match status" value="1"/>
</dbReference>
<dbReference type="InterPro" id="IPR020946">
    <property type="entry name" value="Flavin_mOase-like"/>
</dbReference>
<organism evidence="8">
    <name type="scientific">Fusarium oxysporum (strain Fo5176)</name>
    <name type="common">Fusarium vascular wilt</name>
    <dbReference type="NCBI Taxonomy" id="660025"/>
    <lineage>
        <taxon>Eukaryota</taxon>
        <taxon>Fungi</taxon>
        <taxon>Dikarya</taxon>
        <taxon>Ascomycota</taxon>
        <taxon>Pezizomycotina</taxon>
        <taxon>Sordariomycetes</taxon>
        <taxon>Hypocreomycetidae</taxon>
        <taxon>Hypocreales</taxon>
        <taxon>Nectriaceae</taxon>
        <taxon>Fusarium</taxon>
        <taxon>Fusarium oxysporum species complex</taxon>
    </lineage>
</organism>
<accession>F9FJ38</accession>
<reference evidence="8" key="1">
    <citation type="journal article" date="2012" name="Mol. Plant Microbe Interact.">
        <title>A highly conserved effector in Fusarium oxysporum is required for full virulence on Arabidopsis.</title>
        <authorList>
            <person name="Thatcher L.F."/>
            <person name="Gardiner D.M."/>
            <person name="Kazan K."/>
            <person name="Manners J."/>
        </authorList>
    </citation>
    <scope>NUCLEOTIDE SEQUENCE [LARGE SCALE GENOMIC DNA]</scope>
    <source>
        <strain evidence="8">Fo5176</strain>
    </source>
</reference>
<evidence type="ECO:0000256" key="5">
    <source>
        <dbReference type="ARBA" id="ARBA00022857"/>
    </source>
</evidence>
<evidence type="ECO:0000313" key="8">
    <source>
        <dbReference type="EMBL" id="EGU83073.1"/>
    </source>
</evidence>
<keyword evidence="4" id="KW-0274">FAD</keyword>
<protein>
    <recommendedName>
        <fullName evidence="9">Thiol-specific monooxygenase</fullName>
    </recommendedName>
</protein>
<evidence type="ECO:0000256" key="6">
    <source>
        <dbReference type="ARBA" id="ARBA00023002"/>
    </source>
</evidence>
<evidence type="ECO:0000256" key="2">
    <source>
        <dbReference type="ARBA" id="ARBA00009183"/>
    </source>
</evidence>
<dbReference type="EMBL" id="AFQF01001955">
    <property type="protein sequence ID" value="EGU83073.1"/>
    <property type="molecule type" value="Genomic_DNA"/>
</dbReference>
<comment type="cofactor">
    <cofactor evidence="1">
        <name>FAD</name>
        <dbReference type="ChEBI" id="CHEBI:57692"/>
    </cofactor>
</comment>
<dbReference type="InterPro" id="IPR050346">
    <property type="entry name" value="FMO-like"/>
</dbReference>
<dbReference type="Gene3D" id="3.50.50.60">
    <property type="entry name" value="FAD/NAD(P)-binding domain"/>
    <property type="match status" value="2"/>
</dbReference>
<evidence type="ECO:0000256" key="4">
    <source>
        <dbReference type="ARBA" id="ARBA00022827"/>
    </source>
</evidence>
<dbReference type="SUPFAM" id="SSF51905">
    <property type="entry name" value="FAD/NAD(P)-binding domain"/>
    <property type="match status" value="2"/>
</dbReference>
<keyword evidence="6" id="KW-0560">Oxidoreductase</keyword>
<sequence>MPVMRQEAQNFASPEFKSDSPKTLSTIVDCFKPKRVPTMQAQDSNVTGNLKESMTSMGSSIFQNVIRELTVICLRAIGLRSRNRMPHKIRRVAVVGAGPAGAIATDALVKEGAFDTIRVFDRRSAVGGTWIHTPHLPPGIPSLERLVSGEADNEVTIPGNLPAVTTISEAVNSHQHRFSDTPIHENLHSNIAPDIMSYTQEPFPKKLSQKTLAEYGPDSLFRHHSAVREWIEGIFSRGGHDKLLELETTVERVEKENGEWVITLRKVLKGRNYWWRETFDAVVVASGHYNVPWFPKVEGLLEFDRRFPGAIHHSKHFREGSKYRGKKRVIVVGASVSSIEIIHEILDVVDGQVYASIRDQPIPAFGWVPFEHPKIAIKPAIQRFDPETGRVHFTDGSYLDNIDHIIYGTGYTFSFPFIPAVQKRVKNAYRRLPGVYQHTWNIEDPTLTFVGMLGGGFTFRAYEWQSVAIARFLASRAKALPSIPEQLEWERQRVNEKRGGKDYYSIAPDYEGFFEYLRNIAGEPAQGTNGRKLPAFDPQWLVIWGNMVAPRSESWRRKRNEAESKLELKSKL</sequence>
<comment type="caution">
    <text evidence="8">The sequence shown here is derived from an EMBL/GenBank/DDBJ whole genome shotgun (WGS) entry which is preliminary data.</text>
</comment>